<proteinExistence type="predicted"/>
<reference evidence="1" key="1">
    <citation type="journal article" date="2021" name="Proc. Natl. Acad. Sci. U.S.A.">
        <title>A Catalog of Tens of Thousands of Viruses from Human Metagenomes Reveals Hidden Associations with Chronic Diseases.</title>
        <authorList>
            <person name="Tisza M.J."/>
            <person name="Buck C.B."/>
        </authorList>
    </citation>
    <scope>NUCLEOTIDE SEQUENCE</scope>
    <source>
        <strain evidence="1">CtYsL76</strain>
    </source>
</reference>
<organism evidence="1">
    <name type="scientific">CrAss-like virus sp. ctYsL76</name>
    <dbReference type="NCBI Taxonomy" id="2826826"/>
    <lineage>
        <taxon>Viruses</taxon>
        <taxon>Duplodnaviria</taxon>
        <taxon>Heunggongvirae</taxon>
        <taxon>Uroviricota</taxon>
        <taxon>Caudoviricetes</taxon>
        <taxon>Crassvirales</taxon>
    </lineage>
</organism>
<accession>A0A8S5QMW5</accession>
<protein>
    <submittedName>
        <fullName evidence="1">Uncharacterized protein</fullName>
    </submittedName>
</protein>
<name>A0A8S5QMW5_9CAUD</name>
<sequence length="30" mass="3544">MTDIFLYNNYTGSLELNLHEILLVKEFEAL</sequence>
<dbReference type="EMBL" id="BK015689">
    <property type="protein sequence ID" value="DAE20085.1"/>
    <property type="molecule type" value="Genomic_DNA"/>
</dbReference>
<evidence type="ECO:0000313" key="1">
    <source>
        <dbReference type="EMBL" id="DAE20085.1"/>
    </source>
</evidence>